<gene>
    <name evidence="2" type="ORF">SAMN02745133_02705</name>
</gene>
<accession>A0A1M5BU93</accession>
<dbReference type="STRING" id="1121429.SAMN02745133_02705"/>
<feature type="transmembrane region" description="Helical" evidence="1">
    <location>
        <begin position="12"/>
        <end position="42"/>
    </location>
</feature>
<sequence>MLLVGLLFVLKLIVFALCAGVVISFIVFVPLTIYVAPYCLWVGHQHTLGRHKDKMKEGVFKTAKHATILYKSWILRKEPTF</sequence>
<reference evidence="3" key="1">
    <citation type="submission" date="2016-11" db="EMBL/GenBank/DDBJ databases">
        <authorList>
            <person name="Varghese N."/>
            <person name="Submissions S."/>
        </authorList>
    </citation>
    <scope>NUCLEOTIDE SEQUENCE [LARGE SCALE GENOMIC DNA]</scope>
    <source>
        <strain evidence="3">DSM 12395</strain>
    </source>
</reference>
<dbReference type="Proteomes" id="UP000184148">
    <property type="component" value="Unassembled WGS sequence"/>
</dbReference>
<protein>
    <submittedName>
        <fullName evidence="2">Uncharacterized protein</fullName>
    </submittedName>
</protein>
<keyword evidence="3" id="KW-1185">Reference proteome</keyword>
<dbReference type="AlphaFoldDB" id="A0A1M5BU93"/>
<organism evidence="2 3">
    <name type="scientific">Desulforamulus putei DSM 12395</name>
    <dbReference type="NCBI Taxonomy" id="1121429"/>
    <lineage>
        <taxon>Bacteria</taxon>
        <taxon>Bacillati</taxon>
        <taxon>Bacillota</taxon>
        <taxon>Clostridia</taxon>
        <taxon>Eubacteriales</taxon>
        <taxon>Peptococcaceae</taxon>
        <taxon>Desulforamulus</taxon>
    </lineage>
</organism>
<keyword evidence="1" id="KW-0472">Membrane</keyword>
<proteinExistence type="predicted"/>
<evidence type="ECO:0000313" key="2">
    <source>
        <dbReference type="EMBL" id="SHF46005.1"/>
    </source>
</evidence>
<dbReference type="RefSeq" id="WP_073239906.1">
    <property type="nucleotide sequence ID" value="NZ_FQUY01000025.1"/>
</dbReference>
<keyword evidence="1" id="KW-1133">Transmembrane helix</keyword>
<keyword evidence="1" id="KW-0812">Transmembrane</keyword>
<name>A0A1M5BU93_9FIRM</name>
<dbReference type="EMBL" id="FQUY01000025">
    <property type="protein sequence ID" value="SHF46005.1"/>
    <property type="molecule type" value="Genomic_DNA"/>
</dbReference>
<evidence type="ECO:0000256" key="1">
    <source>
        <dbReference type="SAM" id="Phobius"/>
    </source>
</evidence>
<evidence type="ECO:0000313" key="3">
    <source>
        <dbReference type="Proteomes" id="UP000184148"/>
    </source>
</evidence>